<dbReference type="Proteomes" id="UP000681722">
    <property type="component" value="Unassembled WGS sequence"/>
</dbReference>
<sequence>DLNKLMPNLDWSSILKRMMINTSTILIGQPDYYQLLDRLIVNQPLDLWKNKIRFSIVNSFACYLSKEFIDAQFNFYKRIIDGQKQQQERWKIIVAYIDKSMGDLLGQLFVQKYFPSAAKQRLLEMINNLQQVYYKRIENLDWMSAKTRKKALAKLIAITKKIGYPDKWKSYDNVTTDPQNYFENLHGVFKYKYNEMVNKLNRPVDRTEWDVTPSTVNAYYHPAYNQIVFPAGIFQFPFFHFNADDAINYGGIGTVIGHEMTHGFDDIGRMYDKQGNVRQWWTKEDEDKFRLKIQIVVDQYTSYTVLDNQHVNGYLTLGENIADNGGLIIAYEAFKLTKQGQANNVTIDDFTPDQRFFLSYAQIWKSKMTDRLLRSLLKKDTHAPEMFRVNGPLSNMPAFYQTFNVTSKDDMYRPAEERIVIW</sequence>
<dbReference type="InterPro" id="IPR000718">
    <property type="entry name" value="Peptidase_M13"/>
</dbReference>
<keyword evidence="12" id="KW-1185">Reference proteome</keyword>
<keyword evidence="3" id="KW-0645">Protease</keyword>
<keyword evidence="7" id="KW-0482">Metalloprotease</keyword>
<organism evidence="10 12">
    <name type="scientific">Didymodactylos carnosus</name>
    <dbReference type="NCBI Taxonomy" id="1234261"/>
    <lineage>
        <taxon>Eukaryota</taxon>
        <taxon>Metazoa</taxon>
        <taxon>Spiralia</taxon>
        <taxon>Gnathifera</taxon>
        <taxon>Rotifera</taxon>
        <taxon>Eurotatoria</taxon>
        <taxon>Bdelloidea</taxon>
        <taxon>Philodinida</taxon>
        <taxon>Philodinidae</taxon>
        <taxon>Didymodactylos</taxon>
    </lineage>
</organism>
<dbReference type="GO" id="GO:0016485">
    <property type="term" value="P:protein processing"/>
    <property type="evidence" value="ECO:0007669"/>
    <property type="project" value="TreeGrafter"/>
</dbReference>
<evidence type="ECO:0000256" key="1">
    <source>
        <dbReference type="ARBA" id="ARBA00001947"/>
    </source>
</evidence>
<evidence type="ECO:0000256" key="3">
    <source>
        <dbReference type="ARBA" id="ARBA00022670"/>
    </source>
</evidence>
<dbReference type="Pfam" id="PF05649">
    <property type="entry name" value="Peptidase_M13_N"/>
    <property type="match status" value="1"/>
</dbReference>
<feature type="domain" description="Peptidase M13 C-terminal" evidence="8">
    <location>
        <begin position="217"/>
        <end position="418"/>
    </location>
</feature>
<evidence type="ECO:0000313" key="12">
    <source>
        <dbReference type="Proteomes" id="UP000663829"/>
    </source>
</evidence>
<evidence type="ECO:0000256" key="4">
    <source>
        <dbReference type="ARBA" id="ARBA00022723"/>
    </source>
</evidence>
<dbReference type="PRINTS" id="PR00786">
    <property type="entry name" value="NEPRILYSIN"/>
</dbReference>
<dbReference type="InterPro" id="IPR008753">
    <property type="entry name" value="Peptidase_M13_N"/>
</dbReference>
<evidence type="ECO:0000256" key="6">
    <source>
        <dbReference type="ARBA" id="ARBA00022833"/>
    </source>
</evidence>
<evidence type="ECO:0000256" key="2">
    <source>
        <dbReference type="ARBA" id="ARBA00007357"/>
    </source>
</evidence>
<dbReference type="SUPFAM" id="SSF55486">
    <property type="entry name" value="Metalloproteases ('zincins'), catalytic domain"/>
    <property type="match status" value="1"/>
</dbReference>
<keyword evidence="5" id="KW-0378">Hydrolase</keyword>
<feature type="domain" description="Peptidase M13 N-terminal" evidence="9">
    <location>
        <begin position="1"/>
        <end position="165"/>
    </location>
</feature>
<accession>A0A813YAT9</accession>
<dbReference type="InterPro" id="IPR024079">
    <property type="entry name" value="MetalloPept_cat_dom_sf"/>
</dbReference>
<dbReference type="GO" id="GO:0005886">
    <property type="term" value="C:plasma membrane"/>
    <property type="evidence" value="ECO:0007669"/>
    <property type="project" value="TreeGrafter"/>
</dbReference>
<evidence type="ECO:0008006" key="13">
    <source>
        <dbReference type="Google" id="ProtNLM"/>
    </source>
</evidence>
<keyword evidence="6" id="KW-0862">Zinc</keyword>
<dbReference type="OrthoDB" id="6475849at2759"/>
<evidence type="ECO:0000256" key="7">
    <source>
        <dbReference type="ARBA" id="ARBA00023049"/>
    </source>
</evidence>
<dbReference type="Gene3D" id="3.40.390.10">
    <property type="entry name" value="Collagenase (Catalytic Domain)"/>
    <property type="match status" value="1"/>
</dbReference>
<dbReference type="EMBL" id="CAJOBC010001262">
    <property type="protein sequence ID" value="CAF3667681.1"/>
    <property type="molecule type" value="Genomic_DNA"/>
</dbReference>
<dbReference type="InterPro" id="IPR018497">
    <property type="entry name" value="Peptidase_M13_C"/>
</dbReference>
<gene>
    <name evidence="10" type="ORF">GPM918_LOCUS7640</name>
    <name evidence="11" type="ORF">SRO942_LOCUS7640</name>
</gene>
<dbReference type="Proteomes" id="UP000663829">
    <property type="component" value="Unassembled WGS sequence"/>
</dbReference>
<reference evidence="10" key="1">
    <citation type="submission" date="2021-02" db="EMBL/GenBank/DDBJ databases">
        <authorList>
            <person name="Nowell W R."/>
        </authorList>
    </citation>
    <scope>NUCLEOTIDE SEQUENCE</scope>
</reference>
<evidence type="ECO:0000259" key="9">
    <source>
        <dbReference type="Pfam" id="PF05649"/>
    </source>
</evidence>
<evidence type="ECO:0000256" key="5">
    <source>
        <dbReference type="ARBA" id="ARBA00022801"/>
    </source>
</evidence>
<evidence type="ECO:0000259" key="8">
    <source>
        <dbReference type="Pfam" id="PF01431"/>
    </source>
</evidence>
<dbReference type="EMBL" id="CAJNOQ010001262">
    <property type="protein sequence ID" value="CAF0881582.1"/>
    <property type="molecule type" value="Genomic_DNA"/>
</dbReference>
<comment type="similarity">
    <text evidence="2">Belongs to the peptidase M13 family.</text>
</comment>
<dbReference type="CDD" id="cd08662">
    <property type="entry name" value="M13"/>
    <property type="match status" value="1"/>
</dbReference>
<dbReference type="GO" id="GO:0004222">
    <property type="term" value="F:metalloendopeptidase activity"/>
    <property type="evidence" value="ECO:0007669"/>
    <property type="project" value="InterPro"/>
</dbReference>
<proteinExistence type="inferred from homology"/>
<dbReference type="AlphaFoldDB" id="A0A813YAT9"/>
<comment type="caution">
    <text evidence="10">The sequence shown here is derived from an EMBL/GenBank/DDBJ whole genome shotgun (WGS) entry which is preliminary data.</text>
</comment>
<dbReference type="Gene3D" id="1.10.1380.10">
    <property type="entry name" value="Neutral endopeptidase , domain2"/>
    <property type="match status" value="1"/>
</dbReference>
<evidence type="ECO:0000313" key="10">
    <source>
        <dbReference type="EMBL" id="CAF0881582.1"/>
    </source>
</evidence>
<feature type="non-terminal residue" evidence="10">
    <location>
        <position position="1"/>
    </location>
</feature>
<dbReference type="PROSITE" id="PS51885">
    <property type="entry name" value="NEPRILYSIN"/>
    <property type="match status" value="1"/>
</dbReference>
<dbReference type="PANTHER" id="PTHR11733">
    <property type="entry name" value="ZINC METALLOPROTEASE FAMILY M13 NEPRILYSIN-RELATED"/>
    <property type="match status" value="1"/>
</dbReference>
<evidence type="ECO:0000313" key="11">
    <source>
        <dbReference type="EMBL" id="CAF3667681.1"/>
    </source>
</evidence>
<comment type="cofactor">
    <cofactor evidence="1">
        <name>Zn(2+)</name>
        <dbReference type="ChEBI" id="CHEBI:29105"/>
    </cofactor>
</comment>
<protein>
    <recommendedName>
        <fullName evidence="13">Peptidase M13</fullName>
    </recommendedName>
</protein>
<dbReference type="PANTHER" id="PTHR11733:SF167">
    <property type="entry name" value="FI17812P1-RELATED"/>
    <property type="match status" value="1"/>
</dbReference>
<dbReference type="InterPro" id="IPR042089">
    <property type="entry name" value="Peptidase_M13_dom_2"/>
</dbReference>
<name>A0A813YAT9_9BILA</name>
<dbReference type="GO" id="GO:0046872">
    <property type="term" value="F:metal ion binding"/>
    <property type="evidence" value="ECO:0007669"/>
    <property type="project" value="UniProtKB-KW"/>
</dbReference>
<keyword evidence="4" id="KW-0479">Metal-binding</keyword>
<dbReference type="Pfam" id="PF01431">
    <property type="entry name" value="Peptidase_M13"/>
    <property type="match status" value="1"/>
</dbReference>